<evidence type="ECO:0000313" key="4">
    <source>
        <dbReference type="Proteomes" id="UP001141950"/>
    </source>
</evidence>
<feature type="domain" description="HTH cro/C1-type" evidence="2">
    <location>
        <begin position="12"/>
        <end position="66"/>
    </location>
</feature>
<gene>
    <name evidence="3" type="ORF">NQZ67_02155</name>
</gene>
<dbReference type="RefSeq" id="WP_257442313.1">
    <property type="nucleotide sequence ID" value="NZ_JANIPJ010000001.1"/>
</dbReference>
<keyword evidence="4" id="KW-1185">Reference proteome</keyword>
<dbReference type="GO" id="GO:0003700">
    <property type="term" value="F:DNA-binding transcription factor activity"/>
    <property type="evidence" value="ECO:0007669"/>
    <property type="project" value="TreeGrafter"/>
</dbReference>
<accession>A0A9X2ML93</accession>
<evidence type="ECO:0000256" key="1">
    <source>
        <dbReference type="ARBA" id="ARBA00023125"/>
    </source>
</evidence>
<dbReference type="GO" id="GO:0003677">
    <property type="term" value="F:DNA binding"/>
    <property type="evidence" value="ECO:0007669"/>
    <property type="project" value="UniProtKB-KW"/>
</dbReference>
<proteinExistence type="predicted"/>
<dbReference type="PANTHER" id="PTHR46797:SF1">
    <property type="entry name" value="METHYLPHOSPHONATE SYNTHASE"/>
    <property type="match status" value="1"/>
</dbReference>
<protein>
    <submittedName>
        <fullName evidence="3">Helix-turn-helix domain-containing protein</fullName>
    </submittedName>
</protein>
<evidence type="ECO:0000313" key="3">
    <source>
        <dbReference type="EMBL" id="MCR2802674.1"/>
    </source>
</evidence>
<keyword evidence="1" id="KW-0238">DNA-binding</keyword>
<dbReference type="PROSITE" id="PS50943">
    <property type="entry name" value="HTH_CROC1"/>
    <property type="match status" value="1"/>
</dbReference>
<sequence length="117" mass="13711">MSSLKKVIGERIRNVRNKQNLTLQQLGQLTGHQASYLTEVELGKRNISIDSLEKIMKALCIKPGELFDFREIDPDSQEFETTSILEIHYQFLMEKKSDDVKMIHRITKDIFRSIEDR</sequence>
<dbReference type="PANTHER" id="PTHR46797">
    <property type="entry name" value="HTH-TYPE TRANSCRIPTIONAL REGULATOR"/>
    <property type="match status" value="1"/>
</dbReference>
<comment type="caution">
    <text evidence="3">The sequence shown here is derived from an EMBL/GenBank/DDBJ whole genome shotgun (WGS) entry which is preliminary data.</text>
</comment>
<dbReference type="Gene3D" id="1.10.260.40">
    <property type="entry name" value="lambda repressor-like DNA-binding domains"/>
    <property type="match status" value="1"/>
</dbReference>
<dbReference type="EMBL" id="JANIPJ010000001">
    <property type="protein sequence ID" value="MCR2802674.1"/>
    <property type="molecule type" value="Genomic_DNA"/>
</dbReference>
<dbReference type="CDD" id="cd00093">
    <property type="entry name" value="HTH_XRE"/>
    <property type="match status" value="1"/>
</dbReference>
<dbReference type="InterPro" id="IPR010982">
    <property type="entry name" value="Lambda_DNA-bd_dom_sf"/>
</dbReference>
<dbReference type="Pfam" id="PF01381">
    <property type="entry name" value="HTH_3"/>
    <property type="match status" value="1"/>
</dbReference>
<dbReference type="GO" id="GO:0005829">
    <property type="term" value="C:cytosol"/>
    <property type="evidence" value="ECO:0007669"/>
    <property type="project" value="TreeGrafter"/>
</dbReference>
<evidence type="ECO:0000259" key="2">
    <source>
        <dbReference type="PROSITE" id="PS50943"/>
    </source>
</evidence>
<dbReference type="SMART" id="SM00530">
    <property type="entry name" value="HTH_XRE"/>
    <property type="match status" value="1"/>
</dbReference>
<organism evidence="3 4">
    <name type="scientific">Paenibacillus soyae</name>
    <dbReference type="NCBI Taxonomy" id="2969249"/>
    <lineage>
        <taxon>Bacteria</taxon>
        <taxon>Bacillati</taxon>
        <taxon>Bacillota</taxon>
        <taxon>Bacilli</taxon>
        <taxon>Bacillales</taxon>
        <taxon>Paenibacillaceae</taxon>
        <taxon>Paenibacillus</taxon>
    </lineage>
</organism>
<dbReference type="InterPro" id="IPR050807">
    <property type="entry name" value="TransReg_Diox_bact_type"/>
</dbReference>
<dbReference type="InterPro" id="IPR001387">
    <property type="entry name" value="Cro/C1-type_HTH"/>
</dbReference>
<dbReference type="Proteomes" id="UP001141950">
    <property type="component" value="Unassembled WGS sequence"/>
</dbReference>
<dbReference type="SUPFAM" id="SSF47413">
    <property type="entry name" value="lambda repressor-like DNA-binding domains"/>
    <property type="match status" value="1"/>
</dbReference>
<reference evidence="3" key="1">
    <citation type="submission" date="2022-08" db="EMBL/GenBank/DDBJ databases">
        <title>The genomic sequence of strain Paenibacillus sp. SCIV0701.</title>
        <authorList>
            <person name="Zhao H."/>
        </authorList>
    </citation>
    <scope>NUCLEOTIDE SEQUENCE</scope>
    <source>
        <strain evidence="3">SCIV0701</strain>
    </source>
</reference>
<name>A0A9X2ML93_9BACL</name>
<dbReference type="AlphaFoldDB" id="A0A9X2ML93"/>